<protein>
    <submittedName>
        <fullName evidence="3">Uncharacterized protein LOC100197183 isoform X3</fullName>
    </submittedName>
</protein>
<evidence type="ECO:0000313" key="3">
    <source>
        <dbReference type="RefSeq" id="XP_065649357.1"/>
    </source>
</evidence>
<dbReference type="GeneID" id="100197183"/>
<name>A0ABM4BK08_HYDVU</name>
<dbReference type="Proteomes" id="UP001652625">
    <property type="component" value="Chromosome 03"/>
</dbReference>
<feature type="compositionally biased region" description="Low complexity" evidence="1">
    <location>
        <begin position="1103"/>
        <end position="1115"/>
    </location>
</feature>
<organism evidence="2 3">
    <name type="scientific">Hydra vulgaris</name>
    <name type="common">Hydra</name>
    <name type="synonym">Hydra attenuata</name>
    <dbReference type="NCBI Taxonomy" id="6087"/>
    <lineage>
        <taxon>Eukaryota</taxon>
        <taxon>Metazoa</taxon>
        <taxon>Cnidaria</taxon>
        <taxon>Hydrozoa</taxon>
        <taxon>Hydroidolina</taxon>
        <taxon>Anthoathecata</taxon>
        <taxon>Aplanulata</taxon>
        <taxon>Hydridae</taxon>
        <taxon>Hydra</taxon>
    </lineage>
</organism>
<evidence type="ECO:0000256" key="1">
    <source>
        <dbReference type="SAM" id="MobiDB-lite"/>
    </source>
</evidence>
<gene>
    <name evidence="3" type="primary">LOC100197183</name>
</gene>
<proteinExistence type="predicted"/>
<evidence type="ECO:0000313" key="2">
    <source>
        <dbReference type="Proteomes" id="UP001652625"/>
    </source>
</evidence>
<reference evidence="3" key="1">
    <citation type="submission" date="2025-08" db="UniProtKB">
        <authorList>
            <consortium name="RefSeq"/>
        </authorList>
    </citation>
    <scope>IDENTIFICATION</scope>
</reference>
<accession>A0ABM4BK08</accession>
<sequence length="1578" mass="175827">MAQMTDVLIAKIVLGYLTSQKLSKTIDSFLGESEFLNTTNIDNNKERILNQLEDLNLLPSLEDILNDYFAYNQTSDVKSEKVFQLWRQLDIVLGQIRSLTLGKKKNSLFLDRKRKVVYGYNNHIPRRNITNVTSRVANVPGCSTNISSCATNVSDCSTNVLNCNTNVLDCVTNISDHVSNSSHCITNAIDHISNASHCVTNVSDCVTNVLECISNVSECAPINQDTSDVPQSHCKQSAIASIEIDKLYKTKKSPKRKSTCPKKRVQIDSICSSHTSNNLEVAELVEAEELPSKEVLQKRLSNDFWQTAGKLAQNINMIVGGDLNTLHLNSSRKDQLDFNEFINHITVEHDFSSLFAMIKDVPSPLLDIDDQSETQNLNILQDYKYLEGFTSIQNESSILKDSESSIAKDFENINCTNVLETKSKHNNETLRSELDNLIVESEEHPIVATISKDVKSLVTNTSEEETFSVINNRDNEVKNCLKPPIDFVNDNSLRSSSDLYEMDSNFEKKDLAIKTNNSTQSSFGISNDRSTQASFGISNDHFIQSSSFGISNDHSMQSSSFGISNEQIKDHDKKFVNSSYFLNGDSFMHFLTDVNCVDPTIDGSSEFHVNSFLNKPGDAIPENLESSQLHVRNLNNELNSILESHIQVSEGIPRNQSNMQLAEPSLLSASALPTRSFQNMYQPQETYLNLHELKSSSAHTPPPLSEYRSSMNFRKQCLKDSLSIPKISSNNSVDESVSIASDALLLLATSPVKQAPSLITSKIPGFLHPPNEISALLKSFISNDSLIYSEFKNAQDIQTVVNDNKIEHTSQLPSFSPIKVSDNISYSTMHVDKLVSTNDIKKKGKNEHNGCATVSKNARNNQRFVPRVFNFVRSPKKAPFVSQNKSRLKLKGKKLNSETIIKTKGVGIVYKNKKNVDVSNNSLSSESSVSSCSNCSNDSLKVITAAPFVKNRNSKFPNNSVSSLNNYSKTTNKIKSSDSFKKNPMVNLSKIIGINQEIPILTLNKEIPILSLNKVSNNKDNEILETPEKVKNFEKKSNLYNSPKGLSSSKDSFAERFKKLQAKESLNKQNITPNALNDQNLDINSTVKANSFLISPSQSNVNKKSPSPKFDSKFLSSPRQGCTYRIQGNTISPLHAINNETSYFPESNVCGSESFVSISPVIPYKQPSKNNKSLTKIESNKENSKCESLLAQENSTESLIKIDTTPTKNISLQNLRPKQLTKKEIKVRFNFKSPKKTKAKVVNKTLHLTPKAKSCKTVETATSDLTNELFLRKQKTLFNQAAKTNIKLYSPVKDLFNCSKINTNLLLIPYAVQIKSQDLLYAVDTSFQDLIASCNYELEIVLEPLDSLNSFSLPVNPSAYTVQCMGLTNKSACKLSVNTEKQSSENNVYNSNVSLSFTDTNKVSTVQPSNVLNSLEILSTPSNCDTMLVPNKQFLNALSHTLNAKSHTLNDTIIPLSEKSNISNKNIVRDSTEKSSLVNNFKSKEVIVLGDNSQPIVTLENKVEKNTITSNELLTAKSELIFKVPDLHKKIVTKRSFLCDEDDKSNPKKRKEDKRKKSLAALKSINLEQFLSKIKYGS</sequence>
<keyword evidence="2" id="KW-1185">Reference proteome</keyword>
<dbReference type="RefSeq" id="XP_065649357.1">
    <property type="nucleotide sequence ID" value="XM_065793285.1"/>
</dbReference>
<feature type="region of interest" description="Disordered" evidence="1">
    <location>
        <begin position="1096"/>
        <end position="1115"/>
    </location>
</feature>